<protein>
    <submittedName>
        <fullName evidence="2">Uncharacterized protein</fullName>
    </submittedName>
</protein>
<feature type="compositionally biased region" description="Basic and acidic residues" evidence="1">
    <location>
        <begin position="26"/>
        <end position="53"/>
    </location>
</feature>
<feature type="region of interest" description="Disordered" evidence="1">
    <location>
        <begin position="1"/>
        <end position="53"/>
    </location>
</feature>
<name>A0A426XW96_ENSVE</name>
<comment type="caution">
    <text evidence="2">The sequence shown here is derived from an EMBL/GenBank/DDBJ whole genome shotgun (WGS) entry which is preliminary data.</text>
</comment>
<dbReference type="Proteomes" id="UP000287651">
    <property type="component" value="Unassembled WGS sequence"/>
</dbReference>
<proteinExistence type="predicted"/>
<sequence length="123" mass="13976">MNVNNQKQKNPRKDPRSGKTIKKKHLFDEIPKGSEYRRRNELGDGQKKREREREVWRMIGRRKNAQEVGGRKGSCVSGRTADLTQVRSTPQPVDASLTARTTGVVKAYDGRVSHKGDQVARYG</sequence>
<dbReference type="EMBL" id="AMZH03016911">
    <property type="protein sequence ID" value="RRT43779.1"/>
    <property type="molecule type" value="Genomic_DNA"/>
</dbReference>
<gene>
    <name evidence="2" type="ORF">B296_00052770</name>
</gene>
<dbReference type="AlphaFoldDB" id="A0A426XW96"/>
<accession>A0A426XW96</accession>
<organism evidence="2 3">
    <name type="scientific">Ensete ventricosum</name>
    <name type="common">Abyssinian banana</name>
    <name type="synonym">Musa ensete</name>
    <dbReference type="NCBI Taxonomy" id="4639"/>
    <lineage>
        <taxon>Eukaryota</taxon>
        <taxon>Viridiplantae</taxon>
        <taxon>Streptophyta</taxon>
        <taxon>Embryophyta</taxon>
        <taxon>Tracheophyta</taxon>
        <taxon>Spermatophyta</taxon>
        <taxon>Magnoliopsida</taxon>
        <taxon>Liliopsida</taxon>
        <taxon>Zingiberales</taxon>
        <taxon>Musaceae</taxon>
        <taxon>Ensete</taxon>
    </lineage>
</organism>
<evidence type="ECO:0000256" key="1">
    <source>
        <dbReference type="SAM" id="MobiDB-lite"/>
    </source>
</evidence>
<evidence type="ECO:0000313" key="2">
    <source>
        <dbReference type="EMBL" id="RRT43779.1"/>
    </source>
</evidence>
<evidence type="ECO:0000313" key="3">
    <source>
        <dbReference type="Proteomes" id="UP000287651"/>
    </source>
</evidence>
<reference evidence="2 3" key="1">
    <citation type="journal article" date="2014" name="Agronomy (Basel)">
        <title>A Draft Genome Sequence for Ensete ventricosum, the Drought-Tolerant Tree Against Hunger.</title>
        <authorList>
            <person name="Harrison J."/>
            <person name="Moore K.A."/>
            <person name="Paszkiewicz K."/>
            <person name="Jones T."/>
            <person name="Grant M."/>
            <person name="Ambacheew D."/>
            <person name="Muzemil S."/>
            <person name="Studholme D.J."/>
        </authorList>
    </citation>
    <scope>NUCLEOTIDE SEQUENCE [LARGE SCALE GENOMIC DNA]</scope>
</reference>